<proteinExistence type="predicted"/>
<sequence>MQPKLAFTALAQWRDGKIYLTQDETDDIKGRRFRAKEVVEKYEFEIVENGVNFFPGSSRQLFVRLGAKACGCNCADIHNRHLPCKHIFGAAFLLGDKSALLDVPPPKIITPTNTNNATRKRRLRPQDIKVGKYFTLLDFLVSDTALKRGIPNFIDWESEPGQKALSLMQTLCDQMLDPLCEEFNRISITRGYLGLDLYKYVYNAGGADWPKGALAHGFSTSAGADIWVHSWSKPALDLAFYLQGNTTYTFDFIRVYPESPILCVGIDAIRQKRIIQQWHPNFRGCTIHKPQSTSRMGIVGELPLFDR</sequence>
<dbReference type="GeneID" id="57092065"/>
<dbReference type="AlphaFoldDB" id="A0A9Q6ENR7"/>
<keyword evidence="1" id="KW-0863">Zinc-finger</keyword>
<keyword evidence="1" id="KW-0862">Zinc</keyword>
<keyword evidence="1" id="KW-0479">Metal-binding</keyword>
<name>A0A9Q6ENR7_NOSLI</name>
<comment type="caution">
    <text evidence="3">The sequence shown here is derived from an EMBL/GenBank/DDBJ whole genome shotgun (WGS) entry which is preliminary data.</text>
</comment>
<evidence type="ECO:0000256" key="1">
    <source>
        <dbReference type="PROSITE-ProRule" id="PRU00325"/>
    </source>
</evidence>
<reference evidence="3 4" key="1">
    <citation type="submission" date="2015-02" db="EMBL/GenBank/DDBJ databases">
        <title>Nostoc linckia genome annotation.</title>
        <authorList>
            <person name="Zhou Z."/>
        </authorList>
    </citation>
    <scope>NUCLEOTIDE SEQUENCE [LARGE SCALE GENOMIC DNA]</scope>
    <source>
        <strain evidence="4">z8</strain>
    </source>
</reference>
<gene>
    <name evidence="3" type="ORF">VF08_01260</name>
</gene>
<dbReference type="EMBL" id="LAHD01000002">
    <property type="protein sequence ID" value="PHK07256.1"/>
    <property type="molecule type" value="Genomic_DNA"/>
</dbReference>
<dbReference type="PROSITE" id="PS50966">
    <property type="entry name" value="ZF_SWIM"/>
    <property type="match status" value="1"/>
</dbReference>
<dbReference type="GO" id="GO:0008270">
    <property type="term" value="F:zinc ion binding"/>
    <property type="evidence" value="ECO:0007669"/>
    <property type="project" value="UniProtKB-KW"/>
</dbReference>
<accession>A0A9Q6ENR7</accession>
<evidence type="ECO:0000313" key="4">
    <source>
        <dbReference type="Proteomes" id="UP000222310"/>
    </source>
</evidence>
<dbReference type="Proteomes" id="UP000222310">
    <property type="component" value="Unassembled WGS sequence"/>
</dbReference>
<organism evidence="3 4">
    <name type="scientific">Nostoc linckia z8</name>
    <dbReference type="NCBI Taxonomy" id="1628746"/>
    <lineage>
        <taxon>Bacteria</taxon>
        <taxon>Bacillati</taxon>
        <taxon>Cyanobacteriota</taxon>
        <taxon>Cyanophyceae</taxon>
        <taxon>Nostocales</taxon>
        <taxon>Nostocaceae</taxon>
        <taxon>Nostoc</taxon>
    </lineage>
</organism>
<evidence type="ECO:0000259" key="2">
    <source>
        <dbReference type="PROSITE" id="PS50966"/>
    </source>
</evidence>
<dbReference type="RefSeq" id="WP_099065877.1">
    <property type="nucleotide sequence ID" value="NZ_LAHD01000002.1"/>
</dbReference>
<dbReference type="InterPro" id="IPR007527">
    <property type="entry name" value="Znf_SWIM"/>
</dbReference>
<evidence type="ECO:0000313" key="3">
    <source>
        <dbReference type="EMBL" id="PHK07256.1"/>
    </source>
</evidence>
<protein>
    <recommendedName>
        <fullName evidence="2">SWIM-type domain-containing protein</fullName>
    </recommendedName>
</protein>
<feature type="domain" description="SWIM-type" evidence="2">
    <location>
        <begin position="61"/>
        <end position="95"/>
    </location>
</feature>